<dbReference type="Proteomes" id="UP001217089">
    <property type="component" value="Unassembled WGS sequence"/>
</dbReference>
<accession>A0ABQ9EUW1</accession>
<dbReference type="PROSITE" id="PS00032">
    <property type="entry name" value="ANTENNAPEDIA"/>
    <property type="match status" value="1"/>
</dbReference>
<dbReference type="InterPro" id="IPR017970">
    <property type="entry name" value="Homeobox_CS"/>
</dbReference>
<dbReference type="InterPro" id="IPR009057">
    <property type="entry name" value="Homeodomain-like_sf"/>
</dbReference>
<dbReference type="InterPro" id="IPR001827">
    <property type="entry name" value="Homeobox_Antennapedia_CS"/>
</dbReference>
<feature type="region of interest" description="Disordered" evidence="9">
    <location>
        <begin position="63"/>
        <end position="123"/>
    </location>
</feature>
<feature type="domain" description="Homeobox" evidence="10">
    <location>
        <begin position="149"/>
        <end position="209"/>
    </location>
</feature>
<organism evidence="11 12">
    <name type="scientific">Tegillarca granosa</name>
    <name type="common">Malaysian cockle</name>
    <name type="synonym">Anadara granosa</name>
    <dbReference type="NCBI Taxonomy" id="220873"/>
    <lineage>
        <taxon>Eukaryota</taxon>
        <taxon>Metazoa</taxon>
        <taxon>Spiralia</taxon>
        <taxon>Lophotrochozoa</taxon>
        <taxon>Mollusca</taxon>
        <taxon>Bivalvia</taxon>
        <taxon>Autobranchia</taxon>
        <taxon>Pteriomorphia</taxon>
        <taxon>Arcoida</taxon>
        <taxon>Arcoidea</taxon>
        <taxon>Arcidae</taxon>
        <taxon>Tegillarca</taxon>
    </lineage>
</organism>
<evidence type="ECO:0000256" key="6">
    <source>
        <dbReference type="PROSITE-ProRule" id="PRU00108"/>
    </source>
</evidence>
<dbReference type="PROSITE" id="PS00027">
    <property type="entry name" value="HOMEOBOX_1"/>
    <property type="match status" value="1"/>
</dbReference>
<dbReference type="InterPro" id="IPR001356">
    <property type="entry name" value="HD"/>
</dbReference>
<dbReference type="PANTHER" id="PTHR45771:SF6">
    <property type="entry name" value="HOMEOTIC PROTEIN SEX COMBS REDUCED"/>
    <property type="match status" value="1"/>
</dbReference>
<dbReference type="PANTHER" id="PTHR45771">
    <property type="entry name" value="HOMEOTIC PROTEIN DEFORMED"/>
    <property type="match status" value="1"/>
</dbReference>
<evidence type="ECO:0000256" key="8">
    <source>
        <dbReference type="RuleBase" id="RU004442"/>
    </source>
</evidence>
<evidence type="ECO:0000256" key="2">
    <source>
        <dbReference type="ARBA" id="ARBA00022473"/>
    </source>
</evidence>
<feature type="DNA-binding region" description="Homeobox" evidence="6">
    <location>
        <begin position="151"/>
        <end position="210"/>
    </location>
</feature>
<evidence type="ECO:0000313" key="12">
    <source>
        <dbReference type="Proteomes" id="UP001217089"/>
    </source>
</evidence>
<keyword evidence="5 6" id="KW-0539">Nucleus</keyword>
<comment type="subcellular location">
    <subcellularLocation>
        <location evidence="1 6 7">Nucleus</location>
    </subcellularLocation>
</comment>
<comment type="caution">
    <text evidence="11">The sequence shown here is derived from an EMBL/GenBank/DDBJ whole genome shotgun (WGS) entry which is preliminary data.</text>
</comment>
<evidence type="ECO:0000313" key="11">
    <source>
        <dbReference type="EMBL" id="KAJ8307093.1"/>
    </source>
</evidence>
<dbReference type="EMBL" id="JARBDR010000793">
    <property type="protein sequence ID" value="KAJ8307093.1"/>
    <property type="molecule type" value="Genomic_DNA"/>
</dbReference>
<dbReference type="Pfam" id="PF00046">
    <property type="entry name" value="Homeodomain"/>
    <property type="match status" value="1"/>
</dbReference>
<keyword evidence="12" id="KW-1185">Reference proteome</keyword>
<sequence>MIMSSFLMNPTSYTEPKFPPPDEYSQSNYIPAHNTEYYRQNYSSNSYGYNENHRRYEDDKFTPIHYTGYHNEPVSPTSPSPPIPAHRSGDMNGYSTPSESPSPPAVPSPGDDASPKSSCAQQQADGQPIIYPWMRKSQGTNPGSNSIISESKRNRTAYTRHQILELEKEFHFNRYLTRRRRIEIAHTLCLSERQIKIWFQNRRMKWKKEHKLPNTKTRLMDTTNTGLDPTHFAHAMVGHPDLSPI</sequence>
<dbReference type="InterPro" id="IPR017995">
    <property type="entry name" value="Homeobox_antennapedia"/>
</dbReference>
<evidence type="ECO:0000259" key="10">
    <source>
        <dbReference type="PROSITE" id="PS50071"/>
    </source>
</evidence>
<dbReference type="SMART" id="SM00389">
    <property type="entry name" value="HOX"/>
    <property type="match status" value="1"/>
</dbReference>
<evidence type="ECO:0000256" key="9">
    <source>
        <dbReference type="SAM" id="MobiDB-lite"/>
    </source>
</evidence>
<evidence type="ECO:0000256" key="5">
    <source>
        <dbReference type="ARBA" id="ARBA00023242"/>
    </source>
</evidence>
<comment type="similarity">
    <text evidence="8">Belongs to the Antp homeobox family.</text>
</comment>
<evidence type="ECO:0000256" key="7">
    <source>
        <dbReference type="RuleBase" id="RU000682"/>
    </source>
</evidence>
<dbReference type="PRINTS" id="PR00024">
    <property type="entry name" value="HOMEOBOX"/>
</dbReference>
<dbReference type="CDD" id="cd00086">
    <property type="entry name" value="homeodomain"/>
    <property type="match status" value="1"/>
</dbReference>
<dbReference type="SUPFAM" id="SSF46689">
    <property type="entry name" value="Homeodomain-like"/>
    <property type="match status" value="1"/>
</dbReference>
<keyword evidence="2" id="KW-0217">Developmental protein</keyword>
<reference evidence="11 12" key="1">
    <citation type="submission" date="2022-12" db="EMBL/GenBank/DDBJ databases">
        <title>Chromosome-level genome of Tegillarca granosa.</title>
        <authorList>
            <person name="Kim J."/>
        </authorList>
    </citation>
    <scope>NUCLEOTIDE SEQUENCE [LARGE SCALE GENOMIC DNA]</scope>
    <source>
        <strain evidence="11">Teg-2019</strain>
        <tissue evidence="11">Adductor muscle</tissue>
    </source>
</reference>
<gene>
    <name evidence="11" type="ORF">KUTeg_015177</name>
</gene>
<dbReference type="InterPro" id="IPR020479">
    <property type="entry name" value="HD_metazoa"/>
</dbReference>
<dbReference type="PRINTS" id="PR00025">
    <property type="entry name" value="ANTENNAPEDIA"/>
</dbReference>
<keyword evidence="4 6" id="KW-0371">Homeobox</keyword>
<keyword evidence="3 6" id="KW-0238">DNA-binding</keyword>
<dbReference type="PROSITE" id="PS50071">
    <property type="entry name" value="HOMEOBOX_2"/>
    <property type="match status" value="1"/>
</dbReference>
<dbReference type="Gene3D" id="1.10.10.60">
    <property type="entry name" value="Homeodomain-like"/>
    <property type="match status" value="1"/>
</dbReference>
<evidence type="ECO:0000256" key="3">
    <source>
        <dbReference type="ARBA" id="ARBA00023125"/>
    </source>
</evidence>
<name>A0ABQ9EUW1_TEGGR</name>
<dbReference type="InterPro" id="IPR050609">
    <property type="entry name" value="Antp_homeobox_Deformed_sf"/>
</dbReference>
<protein>
    <recommendedName>
        <fullName evidence="10">Homeobox domain-containing protein</fullName>
    </recommendedName>
</protein>
<evidence type="ECO:0000256" key="1">
    <source>
        <dbReference type="ARBA" id="ARBA00004123"/>
    </source>
</evidence>
<proteinExistence type="inferred from homology"/>
<evidence type="ECO:0000256" key="4">
    <source>
        <dbReference type="ARBA" id="ARBA00023155"/>
    </source>
</evidence>